<dbReference type="Proteomes" id="UP000259916">
    <property type="component" value="Segment"/>
</dbReference>
<evidence type="ECO:0000313" key="2">
    <source>
        <dbReference type="EMBL" id="ATI19026.1"/>
    </source>
</evidence>
<name>A0A384WJ14_9CAUD</name>
<feature type="compositionally biased region" description="Basic and acidic residues" evidence="1">
    <location>
        <begin position="1"/>
        <end position="33"/>
    </location>
</feature>
<protein>
    <submittedName>
        <fullName evidence="2">Uncharacterized protein</fullName>
    </submittedName>
</protein>
<evidence type="ECO:0000313" key="3">
    <source>
        <dbReference type="Proteomes" id="UP000259916"/>
    </source>
</evidence>
<evidence type="ECO:0000256" key="1">
    <source>
        <dbReference type="SAM" id="MobiDB-lite"/>
    </source>
</evidence>
<accession>A0A384WJ14</accession>
<sequence length="81" mass="8685">MGFDSGKDAAKEARRQADAQKKQFEAEQTRMREANTLQANKALDDVVKVETGGSANLAADDALGLTTRKRKMADVSSSLGL</sequence>
<gene>
    <name evidence="2" type="ORF">KF1_004</name>
</gene>
<reference evidence="2 3" key="1">
    <citation type="submission" date="2017-08" db="EMBL/GenBank/DDBJ databases">
        <title>Complete genome sequence of bacteriophage vB_VpaP_KF1.</title>
        <authorList>
            <person name="Yu J."/>
            <person name="Kwak S.-J."/>
            <person name="Lim J.-A."/>
            <person name="Chang H.-J."/>
        </authorList>
    </citation>
    <scope>NUCLEOTIDE SEQUENCE [LARGE SCALE GENOMIC DNA]</scope>
</reference>
<organism evidence="2 3">
    <name type="scientific">Vibrio phage vB_VpaP_KF1</name>
    <dbReference type="NCBI Taxonomy" id="2041472"/>
    <lineage>
        <taxon>Viruses</taxon>
        <taxon>Duplodnaviria</taxon>
        <taxon>Heunggongvirae</taxon>
        <taxon>Uroviricota</taxon>
        <taxon>Caudoviricetes</taxon>
        <taxon>Autographivirales</taxon>
        <taxon>Autoscriptoviridae</taxon>
        <taxon>Maculvirus</taxon>
        <taxon>Maculvirus KF1</taxon>
    </lineage>
</organism>
<proteinExistence type="predicted"/>
<dbReference type="EMBL" id="MF754111">
    <property type="protein sequence ID" value="ATI19026.1"/>
    <property type="molecule type" value="Genomic_DNA"/>
</dbReference>
<feature type="region of interest" description="Disordered" evidence="1">
    <location>
        <begin position="1"/>
        <end position="37"/>
    </location>
</feature>
<keyword evidence="3" id="KW-1185">Reference proteome</keyword>